<keyword evidence="2" id="KW-1185">Reference proteome</keyword>
<evidence type="ECO:0000313" key="2">
    <source>
        <dbReference type="Proteomes" id="UP001524502"/>
    </source>
</evidence>
<accession>A0ABT1RTD8</accession>
<evidence type="ECO:0000313" key="1">
    <source>
        <dbReference type="EMBL" id="MCQ4638482.1"/>
    </source>
</evidence>
<name>A0ABT1RTD8_9FIRM</name>
<sequence length="79" mass="9443">MIENRKSILRGHHSKGGNLCHDQILQVGFIMQETTKTTILNGGHDKIEVRKTLQFQRRRPCKLPDIIVKKKWNWFFWKN</sequence>
<dbReference type="EMBL" id="JANFXK010000031">
    <property type="protein sequence ID" value="MCQ4638482.1"/>
    <property type="molecule type" value="Genomic_DNA"/>
</dbReference>
<organism evidence="1 2">
    <name type="scientific">Anaerovorax odorimutans</name>
    <dbReference type="NCBI Taxonomy" id="109327"/>
    <lineage>
        <taxon>Bacteria</taxon>
        <taxon>Bacillati</taxon>
        <taxon>Bacillota</taxon>
        <taxon>Clostridia</taxon>
        <taxon>Peptostreptococcales</taxon>
        <taxon>Anaerovoracaceae</taxon>
        <taxon>Anaerovorax</taxon>
    </lineage>
</organism>
<proteinExistence type="predicted"/>
<gene>
    <name evidence="1" type="ORF">NE619_17265</name>
</gene>
<reference evidence="1 2" key="1">
    <citation type="submission" date="2022-06" db="EMBL/GenBank/DDBJ databases">
        <title>Isolation of gut microbiota from human fecal samples.</title>
        <authorList>
            <person name="Pamer E.G."/>
            <person name="Barat B."/>
            <person name="Waligurski E."/>
            <person name="Medina S."/>
            <person name="Paddock L."/>
            <person name="Mostad J."/>
        </authorList>
    </citation>
    <scope>NUCLEOTIDE SEQUENCE [LARGE SCALE GENOMIC DNA]</scope>
    <source>
        <strain evidence="1 2">SL.3.17</strain>
    </source>
</reference>
<dbReference type="Proteomes" id="UP001524502">
    <property type="component" value="Unassembled WGS sequence"/>
</dbReference>
<protein>
    <submittedName>
        <fullName evidence="1">Uncharacterized protein</fullName>
    </submittedName>
</protein>
<comment type="caution">
    <text evidence="1">The sequence shown here is derived from an EMBL/GenBank/DDBJ whole genome shotgun (WGS) entry which is preliminary data.</text>
</comment>